<sequence>MVGTSTCLGHMVREIGDPSRSSRDPSREIVFRGREINIRIVQVGINIRIDREMAIRDKVTKVGLNGWQQASGVLGSTVGAQLDPRPFFERVLERMKNSPYGQGQAHIKHSSSCGEVWTECDEMSKESIREVAGKKVYTAKSFLDLLHFVAPKMMHRAEGHFSHGIAEDLDDPKYSHYMYWSNPLETKYVKSSFHHIWHSESKDFDGIVKVKESKENFVPETRAEFIDESIEVFADYLNQGRCPIEAQSDDVSRLKFDLLGLEKTEPNNKIVKGGYGISFAKEKENMAYMEGPVHGIQPKANAEGKGLKTTLRETEFRPIDVDPTVFV</sequence>
<name>A0A835GVT9_9MAGN</name>
<accession>A0A835GVT9</accession>
<proteinExistence type="predicted"/>
<dbReference type="AlphaFoldDB" id="A0A835GVT9"/>
<evidence type="ECO:0000313" key="2">
    <source>
        <dbReference type="Proteomes" id="UP000631114"/>
    </source>
</evidence>
<dbReference type="OrthoDB" id="190846at2759"/>
<keyword evidence="2" id="KW-1185">Reference proteome</keyword>
<dbReference type="EMBL" id="JADFTS010000009">
    <property type="protein sequence ID" value="KAF9588470.1"/>
    <property type="molecule type" value="Genomic_DNA"/>
</dbReference>
<protein>
    <submittedName>
        <fullName evidence="1">Uncharacterized protein</fullName>
    </submittedName>
</protein>
<evidence type="ECO:0000313" key="1">
    <source>
        <dbReference type="EMBL" id="KAF9588470.1"/>
    </source>
</evidence>
<gene>
    <name evidence="1" type="ORF">IFM89_010496</name>
</gene>
<comment type="caution">
    <text evidence="1">The sequence shown here is derived from an EMBL/GenBank/DDBJ whole genome shotgun (WGS) entry which is preliminary data.</text>
</comment>
<reference evidence="1 2" key="1">
    <citation type="submission" date="2020-10" db="EMBL/GenBank/DDBJ databases">
        <title>The Coptis chinensis genome and diversification of protoberbering-type alkaloids.</title>
        <authorList>
            <person name="Wang B."/>
            <person name="Shu S."/>
            <person name="Song C."/>
            <person name="Liu Y."/>
        </authorList>
    </citation>
    <scope>NUCLEOTIDE SEQUENCE [LARGE SCALE GENOMIC DNA]</scope>
    <source>
        <strain evidence="1">HL-2020</strain>
        <tissue evidence="1">Leaf</tissue>
    </source>
</reference>
<organism evidence="1 2">
    <name type="scientific">Coptis chinensis</name>
    <dbReference type="NCBI Taxonomy" id="261450"/>
    <lineage>
        <taxon>Eukaryota</taxon>
        <taxon>Viridiplantae</taxon>
        <taxon>Streptophyta</taxon>
        <taxon>Embryophyta</taxon>
        <taxon>Tracheophyta</taxon>
        <taxon>Spermatophyta</taxon>
        <taxon>Magnoliopsida</taxon>
        <taxon>Ranunculales</taxon>
        <taxon>Ranunculaceae</taxon>
        <taxon>Coptidoideae</taxon>
        <taxon>Coptis</taxon>
    </lineage>
</organism>
<dbReference type="Proteomes" id="UP000631114">
    <property type="component" value="Unassembled WGS sequence"/>
</dbReference>